<dbReference type="EMBL" id="JDRS01000022">
    <property type="protein sequence ID" value="KDS92570.1"/>
    <property type="molecule type" value="Genomic_DNA"/>
</dbReference>
<comment type="caution">
    <text evidence="1">The sequence shown here is derived from an EMBL/GenBank/DDBJ whole genome shotgun (WGS) entry which is preliminary data.</text>
</comment>
<reference evidence="1 2" key="1">
    <citation type="submission" date="2014-01" db="EMBL/GenBank/DDBJ databases">
        <title>Draft genome sequence of the multidrug-resistant clinical isolate Dermabacter hominis 1368.</title>
        <authorList>
            <person name="Albersmeier A."/>
            <person name="Bomholt C."/>
            <person name="Glaub A."/>
            <person name="Ruckert C."/>
            <person name="Soriano F."/>
            <person name="Fernandez-Natal I."/>
            <person name="Tauch A."/>
        </authorList>
    </citation>
    <scope>NUCLEOTIDE SEQUENCE [LARGE SCALE GENOMIC DNA]</scope>
    <source>
        <strain evidence="1 2">1368</strain>
    </source>
</reference>
<protein>
    <submittedName>
        <fullName evidence="1">Transposase</fullName>
    </submittedName>
</protein>
<accession>A0ABR4SHG2</accession>
<organism evidence="1 2">
    <name type="scientific">Dermabacter hominis 1368</name>
    <dbReference type="NCBI Taxonomy" id="1450519"/>
    <lineage>
        <taxon>Bacteria</taxon>
        <taxon>Bacillati</taxon>
        <taxon>Actinomycetota</taxon>
        <taxon>Actinomycetes</taxon>
        <taxon>Micrococcales</taxon>
        <taxon>Dermabacteraceae</taxon>
        <taxon>Dermabacter</taxon>
    </lineage>
</organism>
<evidence type="ECO:0000313" key="2">
    <source>
        <dbReference type="Proteomes" id="UP000030182"/>
    </source>
</evidence>
<dbReference type="Proteomes" id="UP000030182">
    <property type="component" value="Unassembled WGS sequence"/>
</dbReference>
<gene>
    <name evidence="1" type="ORF">DHOM_10220</name>
</gene>
<sequence>MELFFSLLQKNVLDRQPWRTRQELRLAIVHWVEAKSHRKRKPRGLGKLTPVECEGIKKGVVGLAA</sequence>
<name>A0ABR4SHG2_9MICO</name>
<keyword evidence="2" id="KW-1185">Reference proteome</keyword>
<proteinExistence type="predicted"/>
<evidence type="ECO:0000313" key="1">
    <source>
        <dbReference type="EMBL" id="KDS92570.1"/>
    </source>
</evidence>